<evidence type="ECO:0000313" key="1">
    <source>
        <dbReference type="EMBL" id="KAK4031159.1"/>
    </source>
</evidence>
<organism evidence="1 2">
    <name type="scientific">Parachaetomium inaequale</name>
    <dbReference type="NCBI Taxonomy" id="2588326"/>
    <lineage>
        <taxon>Eukaryota</taxon>
        <taxon>Fungi</taxon>
        <taxon>Dikarya</taxon>
        <taxon>Ascomycota</taxon>
        <taxon>Pezizomycotina</taxon>
        <taxon>Sordariomycetes</taxon>
        <taxon>Sordariomycetidae</taxon>
        <taxon>Sordariales</taxon>
        <taxon>Chaetomiaceae</taxon>
        <taxon>Parachaetomium</taxon>
    </lineage>
</organism>
<evidence type="ECO:0000313" key="2">
    <source>
        <dbReference type="Proteomes" id="UP001303115"/>
    </source>
</evidence>
<protein>
    <recommendedName>
        <fullName evidence="3">F-box domain-containing protein</fullName>
    </recommendedName>
</protein>
<sequence length="278" mass="31224">MAALEPPRTGGFMARSGPVETVLRILQCCHSTRDLLALVSTCRHICNVWRGNVAAVLWPVWLREIPHFEDALHAARMTELVVQAERRGELPPTRITPDLLQRQQPTLSELRAAFGLYRLSRTIAACLYSQDLTYPDDRPGGDFGRGPPPEDPARMPEWTARVSHAVFRLLIVGAALAGAYKEPLFKALEHPDPEIRALPQRVPQVAAQNTWEHKLGHKEMAFLLQFAVCDLDATLEAQDAAFGSIADWLLESILSDTESRQAMADRFEQRYGRSTFYI</sequence>
<accession>A0AAN6P3N1</accession>
<comment type="caution">
    <text evidence="1">The sequence shown here is derived from an EMBL/GenBank/DDBJ whole genome shotgun (WGS) entry which is preliminary data.</text>
</comment>
<dbReference type="Proteomes" id="UP001303115">
    <property type="component" value="Unassembled WGS sequence"/>
</dbReference>
<name>A0AAN6P3N1_9PEZI</name>
<reference evidence="2" key="1">
    <citation type="journal article" date="2023" name="Mol. Phylogenet. Evol.">
        <title>Genome-scale phylogeny and comparative genomics of the fungal order Sordariales.</title>
        <authorList>
            <person name="Hensen N."/>
            <person name="Bonometti L."/>
            <person name="Westerberg I."/>
            <person name="Brannstrom I.O."/>
            <person name="Guillou S."/>
            <person name="Cros-Aarteil S."/>
            <person name="Calhoun S."/>
            <person name="Haridas S."/>
            <person name="Kuo A."/>
            <person name="Mondo S."/>
            <person name="Pangilinan J."/>
            <person name="Riley R."/>
            <person name="LaButti K."/>
            <person name="Andreopoulos B."/>
            <person name="Lipzen A."/>
            <person name="Chen C."/>
            <person name="Yan M."/>
            <person name="Daum C."/>
            <person name="Ng V."/>
            <person name="Clum A."/>
            <person name="Steindorff A."/>
            <person name="Ohm R.A."/>
            <person name="Martin F."/>
            <person name="Silar P."/>
            <person name="Natvig D.O."/>
            <person name="Lalanne C."/>
            <person name="Gautier V."/>
            <person name="Ament-Velasquez S.L."/>
            <person name="Kruys A."/>
            <person name="Hutchinson M.I."/>
            <person name="Powell A.J."/>
            <person name="Barry K."/>
            <person name="Miller A.N."/>
            <person name="Grigoriev I.V."/>
            <person name="Debuchy R."/>
            <person name="Gladieux P."/>
            <person name="Hiltunen Thoren M."/>
            <person name="Johannesson H."/>
        </authorList>
    </citation>
    <scope>NUCLEOTIDE SEQUENCE [LARGE SCALE GENOMIC DNA]</scope>
    <source>
        <strain evidence="2">CBS 284.82</strain>
    </source>
</reference>
<dbReference type="EMBL" id="MU855092">
    <property type="protein sequence ID" value="KAK4031159.1"/>
    <property type="molecule type" value="Genomic_DNA"/>
</dbReference>
<gene>
    <name evidence="1" type="ORF">C8A01DRAFT_42350</name>
</gene>
<keyword evidence="2" id="KW-1185">Reference proteome</keyword>
<evidence type="ECO:0008006" key="3">
    <source>
        <dbReference type="Google" id="ProtNLM"/>
    </source>
</evidence>
<proteinExistence type="predicted"/>
<dbReference type="AlphaFoldDB" id="A0AAN6P3N1"/>